<dbReference type="GO" id="GO:0008999">
    <property type="term" value="F:protein-N-terminal-alanine acetyltransferase activity"/>
    <property type="evidence" value="ECO:0007669"/>
    <property type="project" value="TreeGrafter"/>
</dbReference>
<proteinExistence type="predicted"/>
<dbReference type="InterPro" id="IPR051908">
    <property type="entry name" value="Ribosomal_N-acetyltransferase"/>
</dbReference>
<dbReference type="RefSeq" id="WP_188542863.1">
    <property type="nucleotide sequence ID" value="NZ_BMCU01000001.1"/>
</dbReference>
<name>A0A917CLH2_9NOCA</name>
<dbReference type="InterPro" id="IPR016181">
    <property type="entry name" value="Acyl_CoA_acyltransferase"/>
</dbReference>
<dbReference type="EMBL" id="BMCU01000001">
    <property type="protein sequence ID" value="GGF91741.1"/>
    <property type="molecule type" value="Genomic_DNA"/>
</dbReference>
<dbReference type="GO" id="GO:0005737">
    <property type="term" value="C:cytoplasm"/>
    <property type="evidence" value="ECO:0007669"/>
    <property type="project" value="TreeGrafter"/>
</dbReference>
<dbReference type="PROSITE" id="PS51186">
    <property type="entry name" value="GNAT"/>
    <property type="match status" value="1"/>
</dbReference>
<evidence type="ECO:0000313" key="2">
    <source>
        <dbReference type="EMBL" id="GGF91741.1"/>
    </source>
</evidence>
<dbReference type="Pfam" id="PF13302">
    <property type="entry name" value="Acetyltransf_3"/>
    <property type="match status" value="1"/>
</dbReference>
<dbReference type="InterPro" id="IPR016130">
    <property type="entry name" value="Tyr_Pase_AS"/>
</dbReference>
<organism evidence="2 3">
    <name type="scientific">Rhodococcoides trifolii</name>
    <dbReference type="NCBI Taxonomy" id="908250"/>
    <lineage>
        <taxon>Bacteria</taxon>
        <taxon>Bacillati</taxon>
        <taxon>Actinomycetota</taxon>
        <taxon>Actinomycetes</taxon>
        <taxon>Mycobacteriales</taxon>
        <taxon>Nocardiaceae</taxon>
        <taxon>Rhodococcoides</taxon>
    </lineage>
</organism>
<dbReference type="InterPro" id="IPR000182">
    <property type="entry name" value="GNAT_dom"/>
</dbReference>
<reference evidence="2" key="1">
    <citation type="journal article" date="2014" name="Int. J. Syst. Evol. Microbiol.">
        <title>Complete genome sequence of Corynebacterium casei LMG S-19264T (=DSM 44701T), isolated from a smear-ripened cheese.</title>
        <authorList>
            <consortium name="US DOE Joint Genome Institute (JGI-PGF)"/>
            <person name="Walter F."/>
            <person name="Albersmeier A."/>
            <person name="Kalinowski J."/>
            <person name="Ruckert C."/>
        </authorList>
    </citation>
    <scope>NUCLEOTIDE SEQUENCE</scope>
    <source>
        <strain evidence="2">CCM 7905</strain>
    </source>
</reference>
<feature type="domain" description="N-acetyltransferase" evidence="1">
    <location>
        <begin position="22"/>
        <end position="179"/>
    </location>
</feature>
<dbReference type="Proteomes" id="UP000654257">
    <property type="component" value="Unassembled WGS sequence"/>
</dbReference>
<dbReference type="GO" id="GO:1990189">
    <property type="term" value="F:protein N-terminal-serine acetyltransferase activity"/>
    <property type="evidence" value="ECO:0007669"/>
    <property type="project" value="TreeGrafter"/>
</dbReference>
<dbReference type="PROSITE" id="PS00383">
    <property type="entry name" value="TYR_PHOSPHATASE_1"/>
    <property type="match status" value="1"/>
</dbReference>
<reference evidence="2" key="2">
    <citation type="submission" date="2020-09" db="EMBL/GenBank/DDBJ databases">
        <authorList>
            <person name="Sun Q."/>
            <person name="Sedlacek I."/>
        </authorList>
    </citation>
    <scope>NUCLEOTIDE SEQUENCE</scope>
    <source>
        <strain evidence="2">CCM 7905</strain>
    </source>
</reference>
<dbReference type="AlphaFoldDB" id="A0A917CLH2"/>
<dbReference type="SUPFAM" id="SSF55729">
    <property type="entry name" value="Acyl-CoA N-acyltransferases (Nat)"/>
    <property type="match status" value="1"/>
</dbReference>
<dbReference type="PANTHER" id="PTHR43441">
    <property type="entry name" value="RIBOSOMAL-PROTEIN-SERINE ACETYLTRANSFERASE"/>
    <property type="match status" value="1"/>
</dbReference>
<dbReference type="PANTHER" id="PTHR43441:SF3">
    <property type="entry name" value="ACETYLTRANSFERASE"/>
    <property type="match status" value="1"/>
</dbReference>
<comment type="caution">
    <text evidence="2">The sequence shown here is derived from an EMBL/GenBank/DDBJ whole genome shotgun (WGS) entry which is preliminary data.</text>
</comment>
<dbReference type="Gene3D" id="3.40.630.30">
    <property type="match status" value="1"/>
</dbReference>
<accession>A0A917CLH2</accession>
<protein>
    <recommendedName>
        <fullName evidence="1">N-acetyltransferase domain-containing protein</fullName>
    </recommendedName>
</protein>
<evidence type="ECO:0000313" key="3">
    <source>
        <dbReference type="Proteomes" id="UP000654257"/>
    </source>
</evidence>
<gene>
    <name evidence="2" type="ORF">GCM10007304_02110</name>
</gene>
<evidence type="ECO:0000259" key="1">
    <source>
        <dbReference type="PROSITE" id="PS51186"/>
    </source>
</evidence>
<sequence length="190" mass="20679">MTRRPHSDRPASPPETITAGQVVLRRETTDDAAAVAALIERNLDRLSEFMPWAVAGVADATAQHDRIVASAIAWDCGTEYDYVVVVDDQIVGKCGLPRRIEPGGLELGYWLDAEAEGHGYITEAARALTAAALDLEGIDRVEIHCDAGNVRSAAVPRRLGYELDRTDRVDVVTRGQTGDQMIWVTRGPQS</sequence>
<keyword evidence="3" id="KW-1185">Reference proteome</keyword>